<evidence type="ECO:0000313" key="2">
    <source>
        <dbReference type="Proteomes" id="UP000678228"/>
    </source>
</evidence>
<protein>
    <submittedName>
        <fullName evidence="1">Uncharacterized protein</fullName>
    </submittedName>
</protein>
<accession>A0A940WUB5</accession>
<sequence>MLKWNLTYGLSFFAVFTINDMIFSEEIQWIDNLGISILAFLFKSLWEWSKKPYDWNKHKNKVMK</sequence>
<keyword evidence="2" id="KW-1185">Reference proteome</keyword>
<dbReference type="EMBL" id="JAGKSQ010000004">
    <property type="protein sequence ID" value="MBP3951893.1"/>
    <property type="molecule type" value="Genomic_DNA"/>
</dbReference>
<dbReference type="Proteomes" id="UP000678228">
    <property type="component" value="Unassembled WGS sequence"/>
</dbReference>
<comment type="caution">
    <text evidence="1">The sequence shown here is derived from an EMBL/GenBank/DDBJ whole genome shotgun (WGS) entry which is preliminary data.</text>
</comment>
<evidence type="ECO:0000313" key="1">
    <source>
        <dbReference type="EMBL" id="MBP3951893.1"/>
    </source>
</evidence>
<name>A0A940WUB5_9BACI</name>
<proteinExistence type="predicted"/>
<dbReference type="RefSeq" id="WP_210597575.1">
    <property type="nucleotide sequence ID" value="NZ_JAGKSQ010000004.1"/>
</dbReference>
<dbReference type="AlphaFoldDB" id="A0A940WUB5"/>
<reference evidence="1" key="1">
    <citation type="submission" date="2021-03" db="EMBL/GenBank/DDBJ databases">
        <title>Bacillus suaedae sp. nov., isolated from Suaeda aralocaspica.</title>
        <authorList>
            <person name="Lei R.F.R."/>
        </authorList>
    </citation>
    <scope>NUCLEOTIDE SEQUENCE</scope>
    <source>
        <strain evidence="1">YZJH907-2</strain>
    </source>
</reference>
<organism evidence="1 2">
    <name type="scientific">Halalkalibacter suaedae</name>
    <dbReference type="NCBI Taxonomy" id="2822140"/>
    <lineage>
        <taxon>Bacteria</taxon>
        <taxon>Bacillati</taxon>
        <taxon>Bacillota</taxon>
        <taxon>Bacilli</taxon>
        <taxon>Bacillales</taxon>
        <taxon>Bacillaceae</taxon>
        <taxon>Halalkalibacter</taxon>
    </lineage>
</organism>
<gene>
    <name evidence="1" type="ORF">J7W16_12200</name>
</gene>